<accession>A0ACB9HLX9</accession>
<dbReference type="EMBL" id="CM042029">
    <property type="protein sequence ID" value="KAI3796929.1"/>
    <property type="molecule type" value="Genomic_DNA"/>
</dbReference>
<reference evidence="1 2" key="2">
    <citation type="journal article" date="2022" name="Mol. Ecol. Resour.">
        <title>The genomes of chicory, endive, great burdock and yacon provide insights into Asteraceae paleo-polyploidization history and plant inulin production.</title>
        <authorList>
            <person name="Fan W."/>
            <person name="Wang S."/>
            <person name="Wang H."/>
            <person name="Wang A."/>
            <person name="Jiang F."/>
            <person name="Liu H."/>
            <person name="Zhao H."/>
            <person name="Xu D."/>
            <person name="Zhang Y."/>
        </authorList>
    </citation>
    <scope>NUCLEOTIDE SEQUENCE [LARGE SCALE GENOMIC DNA]</scope>
    <source>
        <strain evidence="2">cv. Yunnan</strain>
        <tissue evidence="1">Leaves</tissue>
    </source>
</reference>
<gene>
    <name evidence="1" type="ORF">L1987_39616</name>
</gene>
<evidence type="ECO:0000313" key="1">
    <source>
        <dbReference type="EMBL" id="KAI3796929.1"/>
    </source>
</evidence>
<sequence length="96" mass="10515">MMVPTMLISETSLDTLVAEIKKEKVAEDLKSLASKLRCEDVEIGPKRIYRFLGLCGFSFNKVDFGWGNPIAAAAAFRSLGNNSFMLLDGVDGARVE</sequence>
<keyword evidence="2" id="KW-1185">Reference proteome</keyword>
<name>A0ACB9HLX9_9ASTR</name>
<reference evidence="2" key="1">
    <citation type="journal article" date="2022" name="Mol. Ecol. Resour.">
        <title>The genomes of chicory, endive, great burdock and yacon provide insights into Asteraceae palaeo-polyploidization history and plant inulin production.</title>
        <authorList>
            <person name="Fan W."/>
            <person name="Wang S."/>
            <person name="Wang H."/>
            <person name="Wang A."/>
            <person name="Jiang F."/>
            <person name="Liu H."/>
            <person name="Zhao H."/>
            <person name="Xu D."/>
            <person name="Zhang Y."/>
        </authorList>
    </citation>
    <scope>NUCLEOTIDE SEQUENCE [LARGE SCALE GENOMIC DNA]</scope>
    <source>
        <strain evidence="2">cv. Yunnan</strain>
    </source>
</reference>
<comment type="caution">
    <text evidence="1">The sequence shown here is derived from an EMBL/GenBank/DDBJ whole genome shotgun (WGS) entry which is preliminary data.</text>
</comment>
<protein>
    <submittedName>
        <fullName evidence="1">Uncharacterized protein</fullName>
    </submittedName>
</protein>
<dbReference type="Proteomes" id="UP001056120">
    <property type="component" value="Linkage Group LG12"/>
</dbReference>
<evidence type="ECO:0000313" key="2">
    <source>
        <dbReference type="Proteomes" id="UP001056120"/>
    </source>
</evidence>
<organism evidence="1 2">
    <name type="scientific">Smallanthus sonchifolius</name>
    <dbReference type="NCBI Taxonomy" id="185202"/>
    <lineage>
        <taxon>Eukaryota</taxon>
        <taxon>Viridiplantae</taxon>
        <taxon>Streptophyta</taxon>
        <taxon>Embryophyta</taxon>
        <taxon>Tracheophyta</taxon>
        <taxon>Spermatophyta</taxon>
        <taxon>Magnoliopsida</taxon>
        <taxon>eudicotyledons</taxon>
        <taxon>Gunneridae</taxon>
        <taxon>Pentapetalae</taxon>
        <taxon>asterids</taxon>
        <taxon>campanulids</taxon>
        <taxon>Asterales</taxon>
        <taxon>Asteraceae</taxon>
        <taxon>Asteroideae</taxon>
        <taxon>Heliantheae alliance</taxon>
        <taxon>Millerieae</taxon>
        <taxon>Smallanthus</taxon>
    </lineage>
</organism>
<proteinExistence type="predicted"/>